<evidence type="ECO:0000256" key="1">
    <source>
        <dbReference type="SAM" id="Phobius"/>
    </source>
</evidence>
<comment type="caution">
    <text evidence="3">The sequence shown here is derived from an EMBL/GenBank/DDBJ whole genome shotgun (WGS) entry which is preliminary data.</text>
</comment>
<accession>A0A4R1QCQ4</accession>
<keyword evidence="1" id="KW-0812">Transmembrane</keyword>
<dbReference type="EMBL" id="SLUL01000023">
    <property type="protein sequence ID" value="TCL44786.1"/>
    <property type="molecule type" value="Genomic_DNA"/>
</dbReference>
<proteinExistence type="predicted"/>
<keyword evidence="1" id="KW-0472">Membrane</keyword>
<dbReference type="OrthoDB" id="5405951at2"/>
<evidence type="ECO:0000313" key="3">
    <source>
        <dbReference type="EMBL" id="TCL44786.1"/>
    </source>
</evidence>
<gene>
    <name evidence="3" type="ORF">EDD69_12311</name>
</gene>
<evidence type="ECO:0000313" key="4">
    <source>
        <dbReference type="Proteomes" id="UP000295658"/>
    </source>
</evidence>
<feature type="transmembrane region" description="Helical" evidence="1">
    <location>
        <begin position="37"/>
        <end position="62"/>
    </location>
</feature>
<dbReference type="Pfam" id="PF11127">
    <property type="entry name" value="YgaP-like_TM"/>
    <property type="match status" value="1"/>
</dbReference>
<organism evidence="3 4">
    <name type="scientific">Thermolongibacillus altinsuensis</name>
    <dbReference type="NCBI Taxonomy" id="575256"/>
    <lineage>
        <taxon>Bacteria</taxon>
        <taxon>Bacillati</taxon>
        <taxon>Bacillota</taxon>
        <taxon>Bacilli</taxon>
        <taxon>Bacillales</taxon>
        <taxon>Anoxybacillaceae</taxon>
        <taxon>Thermolongibacillus</taxon>
    </lineage>
</organism>
<name>A0A4R1QCQ4_9BACL</name>
<feature type="domain" description="Inner membrane protein YgaP-like transmembrane" evidence="2">
    <location>
        <begin position="1"/>
        <end position="65"/>
    </location>
</feature>
<protein>
    <submittedName>
        <fullName evidence="3">DUF2892 family protein</fullName>
    </submittedName>
</protein>
<evidence type="ECO:0000259" key="2">
    <source>
        <dbReference type="Pfam" id="PF11127"/>
    </source>
</evidence>
<reference evidence="3 4" key="1">
    <citation type="submission" date="2019-03" db="EMBL/GenBank/DDBJ databases">
        <title>Genomic Encyclopedia of Type Strains, Phase IV (KMG-IV): sequencing the most valuable type-strain genomes for metagenomic binning, comparative biology and taxonomic classification.</title>
        <authorList>
            <person name="Goeker M."/>
        </authorList>
    </citation>
    <scope>NUCLEOTIDE SEQUENCE [LARGE SCALE GENOMIC DNA]</scope>
    <source>
        <strain evidence="3 4">DSM 24979</strain>
    </source>
</reference>
<dbReference type="RefSeq" id="WP_132949596.1">
    <property type="nucleotide sequence ID" value="NZ_SLUL01000023.1"/>
</dbReference>
<dbReference type="InterPro" id="IPR021309">
    <property type="entry name" value="YgaP-like_TM"/>
</dbReference>
<keyword evidence="1" id="KW-1133">Transmembrane helix</keyword>
<dbReference type="AlphaFoldDB" id="A0A4R1QCQ4"/>
<sequence length="84" mass="9755">MKQNIGIINAIIRITLGFTMLAWATAKITQRPWRESYLWIILLAAMKIAEGIVRFCPMTALFERYQEQDEKKEESIPMNPINPS</sequence>
<keyword evidence="4" id="KW-1185">Reference proteome</keyword>
<feature type="transmembrane region" description="Helical" evidence="1">
    <location>
        <begin position="7"/>
        <end position="25"/>
    </location>
</feature>
<dbReference type="Proteomes" id="UP000295658">
    <property type="component" value="Unassembled WGS sequence"/>
</dbReference>